<dbReference type="Pfam" id="PF02458">
    <property type="entry name" value="Transferase"/>
    <property type="match status" value="1"/>
</dbReference>
<evidence type="ECO:0000256" key="3">
    <source>
        <dbReference type="ARBA" id="ARBA00023315"/>
    </source>
</evidence>
<name>A0AAU9LZA1_9ASTR</name>
<dbReference type="PANTHER" id="PTHR31623">
    <property type="entry name" value="F21J9.9"/>
    <property type="match status" value="1"/>
</dbReference>
<dbReference type="Gene3D" id="3.30.559.10">
    <property type="entry name" value="Chloramphenicol acetyltransferase-like domain"/>
    <property type="match status" value="2"/>
</dbReference>
<sequence>MIGKLLRLGRRQLHTIISRETIKPSCVTHPSHLHTYNLSSIDKLAQHTYMPLILYYSNNDNINLSAHDKAQNMKKSLSQSLARYYPFAGRLQTPTTPYVDCNDEGVVFVEAKNDSQLETFQHCISEQDETVEQLFADGLFCDNSPHSKSLIGVKLNHFACGGVIVGLSMSHKIGDGCTLVSFISHWASVTRYGSTEHKEVQPLNPHFLHSPSISSILSEAQVISQGYANRVTKKFVFPNTKLSDIKNKVNALTLAGSTSLIKNPTRVEVLTSLLYKTAVAAATTKSGCFKPSYLFMPVDIRNKFVEKLPQTMVGNFVGIMMIPTRQASETSLNVMVEEMKKEKSQLEGIPSVEHAAENFKTLKLKLGNEDIEDVTQRSYWCSSLCGLPYNKVDFGWGKPMGASIAVRSADRIGFLLTDTPDGDGIEALVVLDKEDMEIFENDKEMLSFCQII</sequence>
<keyword evidence="3" id="KW-0012">Acyltransferase</keyword>
<gene>
    <name evidence="4" type="ORF">LVIROSA_LOCUS7360</name>
</gene>
<evidence type="ECO:0000256" key="1">
    <source>
        <dbReference type="ARBA" id="ARBA00009861"/>
    </source>
</evidence>
<evidence type="ECO:0008006" key="6">
    <source>
        <dbReference type="Google" id="ProtNLM"/>
    </source>
</evidence>
<dbReference type="EMBL" id="CAKMRJ010000604">
    <property type="protein sequence ID" value="CAH1419860.1"/>
    <property type="molecule type" value="Genomic_DNA"/>
</dbReference>
<dbReference type="AlphaFoldDB" id="A0AAU9LZA1"/>
<comment type="similarity">
    <text evidence="1">Belongs to the plant acyltransferase family.</text>
</comment>
<keyword evidence="2" id="KW-0808">Transferase</keyword>
<dbReference type="Proteomes" id="UP001157418">
    <property type="component" value="Unassembled WGS sequence"/>
</dbReference>
<reference evidence="4 5" key="1">
    <citation type="submission" date="2022-01" db="EMBL/GenBank/DDBJ databases">
        <authorList>
            <person name="Xiong W."/>
            <person name="Schranz E."/>
        </authorList>
    </citation>
    <scope>NUCLEOTIDE SEQUENCE [LARGE SCALE GENOMIC DNA]</scope>
</reference>
<protein>
    <recommendedName>
        <fullName evidence="6">Transferase, Chloramphenicol acetyltransferase-like domain protein</fullName>
    </recommendedName>
</protein>
<accession>A0AAU9LZA1</accession>
<keyword evidence="5" id="KW-1185">Reference proteome</keyword>
<evidence type="ECO:0000313" key="4">
    <source>
        <dbReference type="EMBL" id="CAH1419860.1"/>
    </source>
</evidence>
<proteinExistence type="inferred from homology"/>
<evidence type="ECO:0000256" key="2">
    <source>
        <dbReference type="ARBA" id="ARBA00022679"/>
    </source>
</evidence>
<dbReference type="PANTHER" id="PTHR31623:SF86">
    <property type="entry name" value="DEACETYLVINDOLINE O-ACETYLTRANSFERASE"/>
    <property type="match status" value="1"/>
</dbReference>
<evidence type="ECO:0000313" key="5">
    <source>
        <dbReference type="Proteomes" id="UP001157418"/>
    </source>
</evidence>
<comment type="caution">
    <text evidence="4">The sequence shown here is derived from an EMBL/GenBank/DDBJ whole genome shotgun (WGS) entry which is preliminary data.</text>
</comment>
<dbReference type="InterPro" id="IPR023213">
    <property type="entry name" value="CAT-like_dom_sf"/>
</dbReference>
<organism evidence="4 5">
    <name type="scientific">Lactuca virosa</name>
    <dbReference type="NCBI Taxonomy" id="75947"/>
    <lineage>
        <taxon>Eukaryota</taxon>
        <taxon>Viridiplantae</taxon>
        <taxon>Streptophyta</taxon>
        <taxon>Embryophyta</taxon>
        <taxon>Tracheophyta</taxon>
        <taxon>Spermatophyta</taxon>
        <taxon>Magnoliopsida</taxon>
        <taxon>eudicotyledons</taxon>
        <taxon>Gunneridae</taxon>
        <taxon>Pentapetalae</taxon>
        <taxon>asterids</taxon>
        <taxon>campanulids</taxon>
        <taxon>Asterales</taxon>
        <taxon>Asteraceae</taxon>
        <taxon>Cichorioideae</taxon>
        <taxon>Cichorieae</taxon>
        <taxon>Lactucinae</taxon>
        <taxon>Lactuca</taxon>
    </lineage>
</organism>
<dbReference type="GO" id="GO:0016746">
    <property type="term" value="F:acyltransferase activity"/>
    <property type="evidence" value="ECO:0007669"/>
    <property type="project" value="UniProtKB-KW"/>
</dbReference>